<dbReference type="PANTHER" id="PTHR43977">
    <property type="entry name" value="STRUCTURAL MAINTENANCE OF CHROMOSOMES PROTEIN 3"/>
    <property type="match status" value="1"/>
</dbReference>
<dbReference type="InterPro" id="IPR010935">
    <property type="entry name" value="SMC_hinge"/>
</dbReference>
<accession>D3AYX0</accession>
<dbReference type="InterPro" id="IPR024704">
    <property type="entry name" value="SMC"/>
</dbReference>
<evidence type="ECO:0000256" key="2">
    <source>
        <dbReference type="PIRNR" id="PIRNR005719"/>
    </source>
</evidence>
<dbReference type="RefSeq" id="XP_020437767.1">
    <property type="nucleotide sequence ID" value="XM_020571909.1"/>
</dbReference>
<dbReference type="InterPro" id="IPR027417">
    <property type="entry name" value="P-loop_NTPase"/>
</dbReference>
<dbReference type="InterPro" id="IPR003395">
    <property type="entry name" value="RecF/RecN/SMC_N"/>
</dbReference>
<reference evidence="6 7" key="1">
    <citation type="journal article" date="2011" name="Genome Res.">
        <title>Phylogeny-wide analysis of social amoeba genomes highlights ancient origins for complex intercellular communication.</title>
        <authorList>
            <person name="Heidel A.J."/>
            <person name="Lawal H.M."/>
            <person name="Felder M."/>
            <person name="Schilde C."/>
            <person name="Helps N.R."/>
            <person name="Tunggal B."/>
            <person name="Rivero F."/>
            <person name="John U."/>
            <person name="Schleicher M."/>
            <person name="Eichinger L."/>
            <person name="Platzer M."/>
            <person name="Noegel A.A."/>
            <person name="Schaap P."/>
            <person name="Gloeckner G."/>
        </authorList>
    </citation>
    <scope>NUCLEOTIDE SEQUENCE [LARGE SCALE GENOMIC DNA]</scope>
    <source>
        <strain evidence="7">ATCC 26659 / Pp 5 / PN500</strain>
    </source>
</reference>
<evidence type="ECO:0000256" key="1">
    <source>
        <dbReference type="ARBA" id="ARBA00023054"/>
    </source>
</evidence>
<dbReference type="InParanoid" id="D3AYX0"/>
<feature type="coiled-coil region" evidence="3">
    <location>
        <begin position="445"/>
        <end position="507"/>
    </location>
</feature>
<sequence>MVFIKLIKIEGFKSYQHLDLASNTFSPGFNVITGRNGAGKSNLFSAIRFMLGDLGGGQKEERTKLLFTYGSKTVQSGYIEIEFDNTDNRFPVTIELIIVIDIIPKKSFTLRRSFSATKDEYSLDKQKIPKSDVKSLMEAAGLSASNPYFIVQQGQITDLALMNNQARLELLKEVAGARVYEERKSESVKMMLDTQQKIVQIDEYFTYMDDKIAQLQKEREELLLFQQLRADKKLLEAYIAQIDQSLTADLIRGHERDKEAMLIEADRAAKELTRLHEELRKESTLLAERGLETKRDRLELESLEKLFEEHLERRAKVEVNLKHLKDLTKKQKSRYDKLRAERDKLEKSITSTTSKISDTLPLIESIDEELKTLDEQISSNEIRLNQLYVKQGMLKFKSKAERDGYLKNECKNIGESIKLLGNQIGQINGDLERSKQLFEKREQSKVEMRNQEVEERARMQEIQAEINTVKGEREALEKQLRIYLQNEQMHRANLANVRDQMNRAERHLQSIVPRGLYEGIAKINQLRADGKITGVYGPLIELIALRDENTYKAIDTIGANNLFHVVVDTDDTAAKLLEMINTDSVGRITFMPLNRLNLKKSAKPLPKATDEYQPLIDILEFDPMFETAVKIIFGKTMFCVNNESAEELRKENVDCVTPDGDLFYAKGAIMGGYHNTTRSRYLAYLDYLQWREKLERANQDIVDNEKTIAEQQKHIAEVNKTISQKIAERDTVSAQVELLQTEQQSGGSSSNFSDAIREKETILKTIQVEYSNLERQLKGHEEQIDSPFATTLTEEEKEELAKLTEQTMKLKEDKVSLTQKASELQMTRHRMEDQLKNNHQKRMKDIEEEIRHLRQFDESSPDSALEEAQTAYETEDNEVGKLAETIKKFKDEKKTPNQERYQQLKTDIAKKKELVTATETKLRETAKKLERIVIDLKDHTTSSTKSKAQATAQSLNFESLEGMTKKQANEQLRQVNAEIKQYTARNLKADEQYKSALEVRNGLQSRKAELDESVKAITNLILTMDAKKDEAIARTFSGVGKHFSDIFREMIPGGHANLIIKRKFDNDDEGEEPNEWDQNGVLHKPDDMEYTGIGIRVSFGEGHQTHTMKQLSGGQKTLVALTLIFALQRTDPAPFYLLDEIDAALDHTYRVAISKIIRKHAKFTQFIATTFGPEFVMDANQNWIVTFSKGESKLLPGSQSDALNIIKQLDSNHKQDFSYTGITLEEEWTGPTMLGYQEDKYVVEMEYQKCKKRALRALKNAEDACNQMTVSANLMNSASQSTLESLTNQLVEKKKEFDALHRKYLRYLKDYNEAKSHFIKSGGHITAGALDDPTAASMETGGDNESELSKSQLEQEDDEMLQLENSFSQKVRKSHWQKRVVNITALGDDDDDDDDDFSSSDEDDDENNNNNNNNN</sequence>
<evidence type="ECO:0000313" key="6">
    <source>
        <dbReference type="EMBL" id="EFA85660.1"/>
    </source>
</evidence>
<organism evidence="6 7">
    <name type="scientific">Heterostelium pallidum (strain ATCC 26659 / Pp 5 / PN500)</name>
    <name type="common">Cellular slime mold</name>
    <name type="synonym">Polysphondylium pallidum</name>
    <dbReference type="NCBI Taxonomy" id="670386"/>
    <lineage>
        <taxon>Eukaryota</taxon>
        <taxon>Amoebozoa</taxon>
        <taxon>Evosea</taxon>
        <taxon>Eumycetozoa</taxon>
        <taxon>Dictyostelia</taxon>
        <taxon>Acytosteliales</taxon>
        <taxon>Acytosteliaceae</taxon>
        <taxon>Heterostelium</taxon>
    </lineage>
</organism>
<feature type="coiled-coil region" evidence="3">
    <location>
        <begin position="251"/>
        <end position="383"/>
    </location>
</feature>
<dbReference type="GO" id="GO:0005524">
    <property type="term" value="F:ATP binding"/>
    <property type="evidence" value="ECO:0007669"/>
    <property type="project" value="InterPro"/>
</dbReference>
<evidence type="ECO:0000256" key="4">
    <source>
        <dbReference type="SAM" id="MobiDB-lite"/>
    </source>
</evidence>
<dbReference type="GeneID" id="31356420"/>
<feature type="domain" description="SMC hinge" evidence="5">
    <location>
        <begin position="533"/>
        <end position="649"/>
    </location>
</feature>
<dbReference type="Pfam" id="PF06470">
    <property type="entry name" value="SMC_hinge"/>
    <property type="match status" value="1"/>
</dbReference>
<dbReference type="STRING" id="670386.D3AYX0"/>
<evidence type="ECO:0000313" key="7">
    <source>
        <dbReference type="Proteomes" id="UP000001396"/>
    </source>
</evidence>
<dbReference type="SUPFAM" id="SSF52540">
    <property type="entry name" value="P-loop containing nucleoside triphosphate hydrolases"/>
    <property type="match status" value="1"/>
</dbReference>
<feature type="region of interest" description="Disordered" evidence="4">
    <location>
        <begin position="1383"/>
        <end position="1415"/>
    </location>
</feature>
<evidence type="ECO:0000259" key="5">
    <source>
        <dbReference type="SMART" id="SM00968"/>
    </source>
</evidence>
<feature type="region of interest" description="Disordered" evidence="4">
    <location>
        <begin position="857"/>
        <end position="878"/>
    </location>
</feature>
<dbReference type="Proteomes" id="UP000001396">
    <property type="component" value="Unassembled WGS sequence"/>
</dbReference>
<name>D3AYX0_HETP5</name>
<dbReference type="PIRSF" id="PIRSF005719">
    <property type="entry name" value="SMC"/>
    <property type="match status" value="1"/>
</dbReference>
<comment type="subcellular location">
    <subcellularLocation>
        <location evidence="2">Nucleus</location>
    </subcellularLocation>
</comment>
<dbReference type="SMART" id="SM00968">
    <property type="entry name" value="SMC_hinge"/>
    <property type="match status" value="1"/>
</dbReference>
<gene>
    <name evidence="6" type="primary">smc5</name>
    <name evidence="6" type="ORF">PPL_00889</name>
</gene>
<dbReference type="Gene3D" id="1.20.1060.20">
    <property type="match status" value="1"/>
</dbReference>
<feature type="coiled-coil region" evidence="3">
    <location>
        <begin position="965"/>
        <end position="992"/>
    </location>
</feature>
<feature type="compositionally biased region" description="Acidic residues" evidence="4">
    <location>
        <begin position="1387"/>
        <end position="1407"/>
    </location>
</feature>
<comment type="caution">
    <text evidence="6">The sequence shown here is derived from an EMBL/GenBank/DDBJ whole genome shotgun (WGS) entry which is preliminary data.</text>
</comment>
<dbReference type="Gene3D" id="3.40.50.300">
    <property type="entry name" value="P-loop containing nucleotide triphosphate hydrolases"/>
    <property type="match status" value="2"/>
</dbReference>
<feature type="region of interest" description="Disordered" evidence="4">
    <location>
        <begin position="1330"/>
        <end position="1357"/>
    </location>
</feature>
<dbReference type="GO" id="GO:0005694">
    <property type="term" value="C:chromosome"/>
    <property type="evidence" value="ECO:0007669"/>
    <property type="project" value="InterPro"/>
</dbReference>
<keyword evidence="7" id="KW-1185">Reference proteome</keyword>
<dbReference type="Pfam" id="PF02463">
    <property type="entry name" value="SMC_N"/>
    <property type="match status" value="1"/>
</dbReference>
<dbReference type="GO" id="GO:0005634">
    <property type="term" value="C:nucleus"/>
    <property type="evidence" value="ECO:0007669"/>
    <property type="project" value="UniProtKB-SubCell"/>
</dbReference>
<dbReference type="OMA" id="GQKTVCA"/>
<proteinExistence type="inferred from homology"/>
<dbReference type="EMBL" id="ADBJ01000004">
    <property type="protein sequence ID" value="EFA85660.1"/>
    <property type="molecule type" value="Genomic_DNA"/>
</dbReference>
<dbReference type="SUPFAM" id="SSF75553">
    <property type="entry name" value="Smc hinge domain"/>
    <property type="match status" value="1"/>
</dbReference>
<feature type="coiled-coil region" evidence="3">
    <location>
        <begin position="1276"/>
        <end position="1303"/>
    </location>
</feature>
<protein>
    <recommendedName>
        <fullName evidence="2">Structural maintenance of chromosomes protein</fullName>
    </recommendedName>
</protein>
<feature type="coiled-coil region" evidence="3">
    <location>
        <begin position="687"/>
        <end position="714"/>
    </location>
</feature>
<dbReference type="Gene3D" id="3.30.70.1620">
    <property type="match status" value="1"/>
</dbReference>
<keyword evidence="1 3" id="KW-0175">Coiled coil</keyword>
<dbReference type="InterPro" id="IPR036277">
    <property type="entry name" value="SMC_hinge_sf"/>
</dbReference>
<evidence type="ECO:0000256" key="3">
    <source>
        <dbReference type="SAM" id="Coils"/>
    </source>
</evidence>
<comment type="similarity">
    <text evidence="2">Belongs to the SMC family.</text>
</comment>
<keyword evidence="2" id="KW-0539">Nucleus</keyword>
<dbReference type="GO" id="GO:0051276">
    <property type="term" value="P:chromosome organization"/>
    <property type="evidence" value="ECO:0007669"/>
    <property type="project" value="InterPro"/>
</dbReference>
<dbReference type="GO" id="GO:0016887">
    <property type="term" value="F:ATP hydrolysis activity"/>
    <property type="evidence" value="ECO:0007669"/>
    <property type="project" value="InterPro"/>
</dbReference>
<dbReference type="FunCoup" id="D3AYX0">
    <property type="interactions" value="946"/>
</dbReference>